<dbReference type="Pfam" id="PF06772">
    <property type="entry name" value="LtrA"/>
    <property type="match status" value="1"/>
</dbReference>
<dbReference type="STRING" id="764291.STRUR_0427"/>
<dbReference type="EMBL" id="AEUZ02000001">
    <property type="protein sequence ID" value="EHJ56616.1"/>
    <property type="molecule type" value="Genomic_DNA"/>
</dbReference>
<feature type="transmembrane region" description="Helical" evidence="1">
    <location>
        <begin position="97"/>
        <end position="118"/>
    </location>
</feature>
<feature type="transmembrane region" description="Helical" evidence="1">
    <location>
        <begin position="73"/>
        <end position="91"/>
    </location>
</feature>
<feature type="transmembrane region" description="Helical" evidence="1">
    <location>
        <begin position="195"/>
        <end position="218"/>
    </location>
</feature>
<feature type="transmembrane region" description="Helical" evidence="1">
    <location>
        <begin position="263"/>
        <end position="283"/>
    </location>
</feature>
<proteinExistence type="predicted"/>
<dbReference type="InterPro" id="IPR010640">
    <property type="entry name" value="Low_temperature_requirement_A"/>
</dbReference>
<dbReference type="RefSeq" id="WP_006739365.1">
    <property type="nucleotide sequence ID" value="NZ_AEUZ02000001.1"/>
</dbReference>
<keyword evidence="1" id="KW-0472">Membrane</keyword>
<keyword evidence="1" id="KW-1133">Transmembrane helix</keyword>
<comment type="caution">
    <text evidence="2">The sequence shown here is derived from an EMBL/GenBank/DDBJ whole genome shotgun (WGS) entry which is preliminary data.</text>
</comment>
<protein>
    <submittedName>
        <fullName evidence="2">Low temperature requirement protein LtrA</fullName>
    </submittedName>
</protein>
<dbReference type="eggNOG" id="COG4292">
    <property type="taxonomic scope" value="Bacteria"/>
</dbReference>
<evidence type="ECO:0000256" key="1">
    <source>
        <dbReference type="SAM" id="Phobius"/>
    </source>
</evidence>
<feature type="transmembrane region" description="Helical" evidence="1">
    <location>
        <begin position="224"/>
        <end position="243"/>
    </location>
</feature>
<feature type="transmembrane region" description="Helical" evidence="1">
    <location>
        <begin position="158"/>
        <end position="175"/>
    </location>
</feature>
<accession>G5KCB3</accession>
<keyword evidence="1" id="KW-0812">Transmembrane</keyword>
<sequence length="375" mass="42854">MKPKKVELTELFYDLVYVYAISQITSLIRHLHHGLVTPFGFLSFAIGLIIYVNSWMVQTVFTNHFGKNSLTNILFMFAQMLCLMISSTAITNNWSDSFVSFILPVAIISLLLLGQYFLTYKKSHRDSERLFIKQFFYILGLRTILLLVASFLPHRLGLLVAVVGIFLTWLMPGFLTDPKRHNQLSDVDPINFPLLIERLSCLVIITFGEMIISIAKYFTVSTFSLFSILIFVIVSNLFMMYIVEMDHMINTEKAFVTGNGAIYLHYFIFFGLSLITVALGFVGEDGANIIFVLILLYLGILALLVGLLSHVIYNHKMFQFTSHVYFVEFGLLLVGFLVSFAFLKSLFSLIVIATVITTVMMCYFIYYRIKNSKES</sequence>
<dbReference type="PANTHER" id="PTHR36840:SF1">
    <property type="entry name" value="BLL5714 PROTEIN"/>
    <property type="match status" value="1"/>
</dbReference>
<organism evidence="2 3">
    <name type="scientific">Streptococcus urinalis 2285-97</name>
    <dbReference type="NCBI Taxonomy" id="764291"/>
    <lineage>
        <taxon>Bacteria</taxon>
        <taxon>Bacillati</taxon>
        <taxon>Bacillota</taxon>
        <taxon>Bacilli</taxon>
        <taxon>Lactobacillales</taxon>
        <taxon>Streptococcaceae</taxon>
        <taxon>Streptococcus</taxon>
    </lineage>
</organism>
<name>G5KCB3_9STRE</name>
<feature type="transmembrane region" description="Helical" evidence="1">
    <location>
        <begin position="325"/>
        <end position="343"/>
    </location>
</feature>
<feature type="transmembrane region" description="Helical" evidence="1">
    <location>
        <begin position="130"/>
        <end position="152"/>
    </location>
</feature>
<dbReference type="PANTHER" id="PTHR36840">
    <property type="entry name" value="BLL5714 PROTEIN"/>
    <property type="match status" value="1"/>
</dbReference>
<gene>
    <name evidence="2" type="primary">ltrA_1</name>
    <name evidence="2" type="ORF">STRUR_0427</name>
</gene>
<feature type="transmembrane region" description="Helical" evidence="1">
    <location>
        <begin position="289"/>
        <end position="313"/>
    </location>
</feature>
<feature type="transmembrane region" description="Helical" evidence="1">
    <location>
        <begin position="349"/>
        <end position="369"/>
    </location>
</feature>
<dbReference type="Proteomes" id="UP000005388">
    <property type="component" value="Unassembled WGS sequence"/>
</dbReference>
<dbReference type="AlphaFoldDB" id="G5KCB3"/>
<keyword evidence="3" id="KW-1185">Reference proteome</keyword>
<evidence type="ECO:0000313" key="2">
    <source>
        <dbReference type="EMBL" id="EHJ56616.1"/>
    </source>
</evidence>
<reference evidence="2 3" key="1">
    <citation type="journal article" date="2014" name="Int. J. Syst. Evol. Microbiol.">
        <title>Phylogenomics and the dynamic genome evolution of the genus Streptococcus.</title>
        <authorList>
            <consortium name="The Broad Institute Genome Sequencing Platform"/>
            <person name="Richards V.P."/>
            <person name="Palmer S.R."/>
            <person name="Pavinski Bitar P.D."/>
            <person name="Qin X."/>
            <person name="Weinstock G.M."/>
            <person name="Highlander S.K."/>
            <person name="Town C.D."/>
            <person name="Burne R.A."/>
            <person name="Stanhope M.J."/>
        </authorList>
    </citation>
    <scope>NUCLEOTIDE SEQUENCE [LARGE SCALE GENOMIC DNA]</scope>
    <source>
        <strain evidence="2 3">2285-97</strain>
    </source>
</reference>
<evidence type="ECO:0000313" key="3">
    <source>
        <dbReference type="Proteomes" id="UP000005388"/>
    </source>
</evidence>
<feature type="transmembrane region" description="Helical" evidence="1">
    <location>
        <begin position="38"/>
        <end position="61"/>
    </location>
</feature>